<reference evidence="2" key="1">
    <citation type="submission" date="2022-01" db="EMBL/GenBank/DDBJ databases">
        <title>Comparative genomics reveals a dynamic genome evolution in the ectomycorrhizal milk-cap (Lactarius) mushrooms.</title>
        <authorList>
            <consortium name="DOE Joint Genome Institute"/>
            <person name="Lebreton A."/>
            <person name="Tang N."/>
            <person name="Kuo A."/>
            <person name="LaButti K."/>
            <person name="Drula E."/>
            <person name="Barry K."/>
            <person name="Clum A."/>
            <person name="Lipzen A."/>
            <person name="Mousain D."/>
            <person name="Ng V."/>
            <person name="Wang R."/>
            <person name="Wang X."/>
            <person name="Dai Y."/>
            <person name="Henrissat B."/>
            <person name="Grigoriev I.V."/>
            <person name="Guerin-Laguette A."/>
            <person name="Yu F."/>
            <person name="Martin F.M."/>
        </authorList>
    </citation>
    <scope>NUCLEOTIDE SEQUENCE</scope>
    <source>
        <strain evidence="2">QP</strain>
    </source>
</reference>
<feature type="region of interest" description="Disordered" evidence="1">
    <location>
        <begin position="54"/>
        <end position="91"/>
    </location>
</feature>
<accession>A0AAD4QB99</accession>
<dbReference type="Proteomes" id="UP001201163">
    <property type="component" value="Unassembled WGS sequence"/>
</dbReference>
<dbReference type="EMBL" id="JAKELL010000049">
    <property type="protein sequence ID" value="KAH8987173.1"/>
    <property type="molecule type" value="Genomic_DNA"/>
</dbReference>
<proteinExistence type="predicted"/>
<name>A0AAD4QB99_9AGAM</name>
<keyword evidence="3" id="KW-1185">Reference proteome</keyword>
<evidence type="ECO:0000313" key="3">
    <source>
        <dbReference type="Proteomes" id="UP001201163"/>
    </source>
</evidence>
<gene>
    <name evidence="2" type="ORF">EDB92DRAFT_2016782</name>
</gene>
<evidence type="ECO:0000256" key="1">
    <source>
        <dbReference type="SAM" id="MobiDB-lite"/>
    </source>
</evidence>
<organism evidence="2 3">
    <name type="scientific">Lactarius akahatsu</name>
    <dbReference type="NCBI Taxonomy" id="416441"/>
    <lineage>
        <taxon>Eukaryota</taxon>
        <taxon>Fungi</taxon>
        <taxon>Dikarya</taxon>
        <taxon>Basidiomycota</taxon>
        <taxon>Agaricomycotina</taxon>
        <taxon>Agaricomycetes</taxon>
        <taxon>Russulales</taxon>
        <taxon>Russulaceae</taxon>
        <taxon>Lactarius</taxon>
    </lineage>
</organism>
<protein>
    <submittedName>
        <fullName evidence="2">Uncharacterized protein</fullName>
    </submittedName>
</protein>
<comment type="caution">
    <text evidence="2">The sequence shown here is derived from an EMBL/GenBank/DDBJ whole genome shotgun (WGS) entry which is preliminary data.</text>
</comment>
<evidence type="ECO:0000313" key="2">
    <source>
        <dbReference type="EMBL" id="KAH8987173.1"/>
    </source>
</evidence>
<dbReference type="AlphaFoldDB" id="A0AAD4QB99"/>
<sequence length="311" mass="34875">MLGYEVRNRVEEERNYENLAVNIYPALFLFDLYPEHQIPGLLPSKQQKMRPEEFAPSAKPCSISELREADRKRARISTQEQRRAPTPALPMNGSRLIADIQQLQPRPRVRDAGLPITKPGDLAPALVVVSGGLDATAGALGSVPKYQTFKRSIDPANSPEYGRHVHSKLASRFNLSFVFLLAQYHLWSPGFPLSLALASCLRAFTPSLVVILSLPRSFSYLSLAIRSWRLSRQARRRRPLPDLGFARFCFLSHSLLISGRFFLPSPSPQNESPPYEIKSVHYLYSSWGPPNSQLCLPSLATLVLTLDIGQQ</sequence>